<organism evidence="3 4">
    <name type="scientific">Cardamine amara subsp. amara</name>
    <dbReference type="NCBI Taxonomy" id="228776"/>
    <lineage>
        <taxon>Eukaryota</taxon>
        <taxon>Viridiplantae</taxon>
        <taxon>Streptophyta</taxon>
        <taxon>Embryophyta</taxon>
        <taxon>Tracheophyta</taxon>
        <taxon>Spermatophyta</taxon>
        <taxon>Magnoliopsida</taxon>
        <taxon>eudicotyledons</taxon>
        <taxon>Gunneridae</taxon>
        <taxon>Pentapetalae</taxon>
        <taxon>rosids</taxon>
        <taxon>malvids</taxon>
        <taxon>Brassicales</taxon>
        <taxon>Brassicaceae</taxon>
        <taxon>Cardamineae</taxon>
        <taxon>Cardamine</taxon>
    </lineage>
</organism>
<accession>A0ABD1BIK9</accession>
<reference evidence="3 4" key="1">
    <citation type="submission" date="2024-04" db="EMBL/GenBank/DDBJ databases">
        <title>Genome assembly C_amara_ONT_v2.</title>
        <authorList>
            <person name="Yant L."/>
            <person name="Moore C."/>
            <person name="Slenker M."/>
        </authorList>
    </citation>
    <scope>NUCLEOTIDE SEQUENCE [LARGE SCALE GENOMIC DNA]</scope>
    <source>
        <tissue evidence="3">Leaf</tissue>
    </source>
</reference>
<keyword evidence="1" id="KW-0472">Membrane</keyword>
<evidence type="ECO:0000313" key="4">
    <source>
        <dbReference type="Proteomes" id="UP001558713"/>
    </source>
</evidence>
<evidence type="ECO:0000313" key="3">
    <source>
        <dbReference type="EMBL" id="KAL1214741.1"/>
    </source>
</evidence>
<sequence length="122" mass="13483">MESKRVAMLVTMMIVMVIGNLLVETEAQKIPFIECFPACVIMCKAESKFPKYLMCPFKCTKTCLQQPSLPSFSSNEIDDSDDFCKLGCATHHCVSLSSLQNPNVEQVSACVDACSNKCSKKN</sequence>
<dbReference type="PANTHER" id="PTHR36312:SF16">
    <property type="entry name" value="THIONIN-LIKE PROTEIN 2"/>
    <property type="match status" value="1"/>
</dbReference>
<evidence type="ECO:0000313" key="2">
    <source>
        <dbReference type="EMBL" id="KAL1198163.1"/>
    </source>
</evidence>
<dbReference type="Proteomes" id="UP001558713">
    <property type="component" value="Unassembled WGS sequence"/>
</dbReference>
<comment type="caution">
    <text evidence="3">The sequence shown here is derived from an EMBL/GenBank/DDBJ whole genome shotgun (WGS) entry which is preliminary data.</text>
</comment>
<keyword evidence="1" id="KW-1133">Transmembrane helix</keyword>
<feature type="transmembrane region" description="Helical" evidence="1">
    <location>
        <begin position="6"/>
        <end position="23"/>
    </location>
</feature>
<protein>
    <submittedName>
        <fullName evidence="3">Thionin-like protein 2</fullName>
    </submittedName>
</protein>
<proteinExistence type="predicted"/>
<name>A0ABD1BIK9_CARAN</name>
<dbReference type="EMBL" id="JBANAX010000673">
    <property type="protein sequence ID" value="KAL1198163.1"/>
    <property type="molecule type" value="Genomic_DNA"/>
</dbReference>
<dbReference type="PANTHER" id="PTHR36312">
    <property type="entry name" value="THIONIN-LIKE PROTEIN 1"/>
    <property type="match status" value="1"/>
</dbReference>
<dbReference type="AlphaFoldDB" id="A0ABD1BIK9"/>
<evidence type="ECO:0000256" key="1">
    <source>
        <dbReference type="SAM" id="Phobius"/>
    </source>
</evidence>
<dbReference type="InterPro" id="IPR038975">
    <property type="entry name" value="THNL"/>
</dbReference>
<keyword evidence="1" id="KW-0812">Transmembrane</keyword>
<gene>
    <name evidence="3" type="ORF">V5N11_019712</name>
    <name evidence="2" type="ORF">V5N11_035840</name>
</gene>
<keyword evidence="4" id="KW-1185">Reference proteome</keyword>
<dbReference type="EMBL" id="JBANAX010000301">
    <property type="protein sequence ID" value="KAL1214741.1"/>
    <property type="molecule type" value="Genomic_DNA"/>
</dbReference>